<feature type="active site" evidence="4">
    <location>
        <position position="632"/>
    </location>
</feature>
<feature type="compositionally biased region" description="Acidic residues" evidence="6">
    <location>
        <begin position="326"/>
        <end position="337"/>
    </location>
</feature>
<dbReference type="InterPro" id="IPR007724">
    <property type="entry name" value="Poly_GlycHdrlase"/>
</dbReference>
<dbReference type="Pfam" id="PF20811">
    <property type="entry name" value="PARG_cat_N"/>
    <property type="match status" value="1"/>
</dbReference>
<gene>
    <name evidence="9" type="ORF">VCS650_LOCUS14379</name>
</gene>
<evidence type="ECO:0000256" key="3">
    <source>
        <dbReference type="ARBA" id="ARBA00022801"/>
    </source>
</evidence>
<dbReference type="PANTHER" id="PTHR12837">
    <property type="entry name" value="POLY ADP-RIBOSE GLYCOHYDROLASE"/>
    <property type="match status" value="1"/>
</dbReference>
<name>A0A814G5Q4_9BILA</name>
<evidence type="ECO:0000256" key="5">
    <source>
        <dbReference type="PIRSR" id="PIRSR607724-2"/>
    </source>
</evidence>
<evidence type="ECO:0000256" key="4">
    <source>
        <dbReference type="PIRSR" id="PIRSR607724-1"/>
    </source>
</evidence>
<dbReference type="GO" id="GO:0009225">
    <property type="term" value="P:nucleotide-sugar metabolic process"/>
    <property type="evidence" value="ECO:0007669"/>
    <property type="project" value="TreeGrafter"/>
</dbReference>
<feature type="compositionally biased region" description="Acidic residues" evidence="6">
    <location>
        <begin position="268"/>
        <end position="280"/>
    </location>
</feature>
<dbReference type="EMBL" id="CAJNON010000120">
    <property type="protein sequence ID" value="CAF0994427.1"/>
    <property type="molecule type" value="Genomic_DNA"/>
</dbReference>
<evidence type="ECO:0000256" key="6">
    <source>
        <dbReference type="SAM" id="MobiDB-lite"/>
    </source>
</evidence>
<dbReference type="GO" id="GO:1990966">
    <property type="term" value="P:ATP generation from poly-ADP-D-ribose"/>
    <property type="evidence" value="ECO:0007669"/>
    <property type="project" value="TreeGrafter"/>
</dbReference>
<dbReference type="GO" id="GO:0005634">
    <property type="term" value="C:nucleus"/>
    <property type="evidence" value="ECO:0007669"/>
    <property type="project" value="TreeGrafter"/>
</dbReference>
<organism evidence="9 10">
    <name type="scientific">Adineta steineri</name>
    <dbReference type="NCBI Taxonomy" id="433720"/>
    <lineage>
        <taxon>Eukaryota</taxon>
        <taxon>Metazoa</taxon>
        <taxon>Spiralia</taxon>
        <taxon>Gnathifera</taxon>
        <taxon>Rotifera</taxon>
        <taxon>Eurotatoria</taxon>
        <taxon>Bdelloidea</taxon>
        <taxon>Adinetida</taxon>
        <taxon>Adinetidae</taxon>
        <taxon>Adineta</taxon>
    </lineage>
</organism>
<feature type="active site" evidence="4">
    <location>
        <position position="650"/>
    </location>
</feature>
<feature type="binding site" evidence="5">
    <location>
        <position position="649"/>
    </location>
    <ligand>
        <name>substrate</name>
    </ligand>
</feature>
<dbReference type="OrthoDB" id="1937899at2759"/>
<dbReference type="AlphaFoldDB" id="A0A814G5Q4"/>
<reference evidence="9" key="1">
    <citation type="submission" date="2021-02" db="EMBL/GenBank/DDBJ databases">
        <authorList>
            <person name="Nowell W R."/>
        </authorList>
    </citation>
    <scope>NUCLEOTIDE SEQUENCE</scope>
</reference>
<proteinExistence type="inferred from homology"/>
<dbReference type="InterPro" id="IPR048362">
    <property type="entry name" value="PARG_helical"/>
</dbReference>
<dbReference type="SMART" id="SM00368">
    <property type="entry name" value="LRR_RI"/>
    <property type="match status" value="7"/>
</dbReference>
<evidence type="ECO:0000313" key="10">
    <source>
        <dbReference type="Proteomes" id="UP000663891"/>
    </source>
</evidence>
<feature type="domain" description="PARG helical" evidence="8">
    <location>
        <begin position="472"/>
        <end position="593"/>
    </location>
</feature>
<evidence type="ECO:0000313" key="9">
    <source>
        <dbReference type="EMBL" id="CAF0994427.1"/>
    </source>
</evidence>
<dbReference type="Gene3D" id="3.80.10.10">
    <property type="entry name" value="Ribonuclease Inhibitor"/>
    <property type="match status" value="2"/>
</dbReference>
<dbReference type="GO" id="GO:0005975">
    <property type="term" value="P:carbohydrate metabolic process"/>
    <property type="evidence" value="ECO:0007669"/>
    <property type="project" value="InterPro"/>
</dbReference>
<keyword evidence="3" id="KW-0378">Hydrolase</keyword>
<protein>
    <recommendedName>
        <fullName evidence="2">poly(ADP-ribose) glycohydrolase</fullName>
        <ecNumber evidence="2">3.2.1.143</ecNumber>
    </recommendedName>
</protein>
<evidence type="ECO:0000256" key="1">
    <source>
        <dbReference type="ARBA" id="ARBA00009545"/>
    </source>
</evidence>
<evidence type="ECO:0000256" key="2">
    <source>
        <dbReference type="ARBA" id="ARBA00012255"/>
    </source>
</evidence>
<dbReference type="SUPFAM" id="SSF52047">
    <property type="entry name" value="RNI-like"/>
    <property type="match status" value="1"/>
</dbReference>
<feature type="binding site" evidence="5">
    <location>
        <position position="690"/>
    </location>
    <ligand>
        <name>substrate</name>
    </ligand>
</feature>
<dbReference type="InterPro" id="IPR001611">
    <property type="entry name" value="Leu-rich_rpt"/>
</dbReference>
<dbReference type="Pfam" id="PF13516">
    <property type="entry name" value="LRR_6"/>
    <property type="match status" value="2"/>
</dbReference>
<feature type="active site" evidence="4">
    <location>
        <position position="651"/>
    </location>
</feature>
<feature type="region of interest" description="Disordered" evidence="6">
    <location>
        <begin position="250"/>
        <end position="341"/>
    </location>
</feature>
<evidence type="ECO:0000259" key="7">
    <source>
        <dbReference type="Pfam" id="PF05028"/>
    </source>
</evidence>
<comment type="similarity">
    <text evidence="1">Belongs to the poly(ADP-ribose) glycohydrolase family.</text>
</comment>
<feature type="domain" description="PARG catalytic Macro" evidence="7">
    <location>
        <begin position="602"/>
        <end position="802"/>
    </location>
</feature>
<feature type="compositionally biased region" description="Low complexity" evidence="6">
    <location>
        <begin position="309"/>
        <end position="320"/>
    </location>
</feature>
<dbReference type="GO" id="GO:0004649">
    <property type="term" value="F:poly(ADP-ribose) glycohydrolase activity"/>
    <property type="evidence" value="ECO:0007669"/>
    <property type="project" value="UniProtKB-EC"/>
</dbReference>
<dbReference type="GO" id="GO:0005737">
    <property type="term" value="C:cytoplasm"/>
    <property type="evidence" value="ECO:0007669"/>
    <property type="project" value="TreeGrafter"/>
</dbReference>
<dbReference type="InterPro" id="IPR046372">
    <property type="entry name" value="PARG_cat_C"/>
</dbReference>
<feature type="binding site" evidence="5">
    <location>
        <position position="635"/>
    </location>
    <ligand>
        <name>substrate</name>
    </ligand>
</feature>
<dbReference type="GO" id="GO:0006282">
    <property type="term" value="P:regulation of DNA repair"/>
    <property type="evidence" value="ECO:0007669"/>
    <property type="project" value="InterPro"/>
</dbReference>
<comment type="caution">
    <text evidence="9">The sequence shown here is derived from an EMBL/GenBank/DDBJ whole genome shotgun (WGS) entry which is preliminary data.</text>
</comment>
<accession>A0A814G5Q4</accession>
<sequence>MANTLTVEAAKHLGDALGNNTTLTELSLCNNTVQDEDIHHLIDALRNNTTLNTIELSGVEIGEEVGQYLVDILRNNTALTTIGLSSNTIETAGAQLLVDPFRNSKTLNEIRFMSNEIDDEGVQLLTNALRNNTTLKRLIFGGIEIGNKSTEDIAYIIRNNTALIELDLWKNEIESEERAQELADALRNNTTMTNLHLRANRVGVKGAQHVADALRNNKTLTELALTNNNIDEATRHVLDTSKKSTELVIAETDEKNNEKRTKTSDVSQEYDDNFEEDIDDAEKNVPDDEELSSRLSNYDEDSREGQFYENKSSQNESSSQPIAENSEYDNVDEEDDGTYQGVPLSEITNVCQQPPTIIDMKDVCERTHTFLIKPFKYISTDPDAEPQAFYENGTYVDEWDQNYVRLPCSQSYINKNGTQRWSIIQESLIKLQHLAETHMASMDDIKETIEECAGRSYELNCLERLLNEVYTVDERAHFMSAVLSNICTLALNVDKICSRPPPLLRIGSNRTVTMSQKQAASLLSCAFFCLFPRRFNQKVGSEYENYQNPNFNTLFQGGRKGGTTWKLEKLRCVFHYFHRITEKMPNGVISFRRYQLPESCVPKWTESTEPLCKIHITKNKTIEDMDGLLQVDFANKYIGGGVMNEGCVQEEIRFVICPEMLLSLLLCEVIQPNECIFLIGCERFSSYRGYSTSFQFKDNYIDETPKDSWGRKLCHVVAMDAIAFYNRSSQYTLKNMKRELIKAYTCFRVPAALTDPKAGIATGNWGCGAFNGNKQLKAIIQLIAASQAGRPLVYLTFRDQNLVLSFYKVYKYLLDEKATVKDLCTYLQQYTTLYNKITLFDYILETPVSSL</sequence>
<evidence type="ECO:0000259" key="8">
    <source>
        <dbReference type="Pfam" id="PF20811"/>
    </source>
</evidence>
<dbReference type="InterPro" id="IPR032675">
    <property type="entry name" value="LRR_dom_sf"/>
</dbReference>
<dbReference type="EC" id="3.2.1.143" evidence="2"/>
<feature type="compositionally biased region" description="Basic and acidic residues" evidence="6">
    <location>
        <begin position="252"/>
        <end position="263"/>
    </location>
</feature>
<dbReference type="Proteomes" id="UP000663891">
    <property type="component" value="Unassembled WGS sequence"/>
</dbReference>
<dbReference type="PANTHER" id="PTHR12837:SF0">
    <property type="entry name" value="POLY(ADP-RIBOSE) GLYCOHYDROLASE"/>
    <property type="match status" value="1"/>
</dbReference>
<dbReference type="Pfam" id="PF05028">
    <property type="entry name" value="PARG_cat_C"/>
    <property type="match status" value="1"/>
</dbReference>